<dbReference type="PANTHER" id="PTHR42847:SF4">
    <property type="entry name" value="ALKANESULFONATE MONOOXYGENASE-RELATED"/>
    <property type="match status" value="1"/>
</dbReference>
<keyword evidence="4" id="KW-0503">Monooxygenase</keyword>
<evidence type="ECO:0000256" key="1">
    <source>
        <dbReference type="ARBA" id="ARBA00022630"/>
    </source>
</evidence>
<dbReference type="PANTHER" id="PTHR42847">
    <property type="entry name" value="ALKANESULFONATE MONOOXYGENASE"/>
    <property type="match status" value="1"/>
</dbReference>
<evidence type="ECO:0000256" key="4">
    <source>
        <dbReference type="ARBA" id="ARBA00023033"/>
    </source>
</evidence>
<proteinExistence type="predicted"/>
<reference evidence="7" key="1">
    <citation type="journal article" date="2019" name="Int. J. Syst. Evol. Microbiol.">
        <title>The Global Catalogue of Microorganisms (GCM) 10K type strain sequencing project: providing services to taxonomists for standard genome sequencing and annotation.</title>
        <authorList>
            <consortium name="The Broad Institute Genomics Platform"/>
            <consortium name="The Broad Institute Genome Sequencing Center for Infectious Disease"/>
            <person name="Wu L."/>
            <person name="Ma J."/>
        </authorList>
    </citation>
    <scope>NUCLEOTIDE SEQUENCE [LARGE SCALE GENOMIC DNA]</scope>
    <source>
        <strain evidence="7">CGMCC 4.7035</strain>
    </source>
</reference>
<sequence>MTDVRFGIKTAPMHVSYEDIRRVWLEADAVPEIEDAWLWDHLLPIAGPKDGQALESWTLLAALAAQTRRLRLGVLVTSNRVRPPAVLGKMASTLDVVSGGRLVVGLGVGGTHQPPGAGGIAGENPAIAEYEAYGLTLVPPGEGIARLGETVEILKRMWTRDVFDFEGRHYRLKGTRCEPKPVQRPGPPLLIGGWGTRLLRLVAEHADVWNIPGPPHNRVEFIAERGRVLDAHCADLGRDPREIRRSVQLVVSYDDPAATRATVEELVAAGMNHIVLNLPRPYPWGVARWLADEIIAGWRPPHARATRPPLTA</sequence>
<protein>
    <submittedName>
        <fullName evidence="6">LLM class flavin-dependent oxidoreductase</fullName>
    </submittedName>
</protein>
<dbReference type="InterPro" id="IPR011251">
    <property type="entry name" value="Luciferase-like_dom"/>
</dbReference>
<gene>
    <name evidence="6" type="ORF">ACFOZ0_12865</name>
</gene>
<feature type="domain" description="Luciferase-like" evidence="5">
    <location>
        <begin position="34"/>
        <end position="271"/>
    </location>
</feature>
<keyword evidence="1" id="KW-0285">Flavoprotein</keyword>
<accession>A0ABV7SC33</accession>
<evidence type="ECO:0000313" key="7">
    <source>
        <dbReference type="Proteomes" id="UP001595701"/>
    </source>
</evidence>
<name>A0ABV7SC33_9ACTN</name>
<keyword evidence="3" id="KW-0560">Oxidoreductase</keyword>
<dbReference type="InterPro" id="IPR050172">
    <property type="entry name" value="SsuD_RutA_monooxygenase"/>
</dbReference>
<dbReference type="Proteomes" id="UP001595701">
    <property type="component" value="Unassembled WGS sequence"/>
</dbReference>
<evidence type="ECO:0000256" key="3">
    <source>
        <dbReference type="ARBA" id="ARBA00023002"/>
    </source>
</evidence>
<keyword evidence="7" id="KW-1185">Reference proteome</keyword>
<evidence type="ECO:0000256" key="2">
    <source>
        <dbReference type="ARBA" id="ARBA00022643"/>
    </source>
</evidence>
<organism evidence="6 7">
    <name type="scientific">Streptomyces yaanensis</name>
    <dbReference type="NCBI Taxonomy" id="1142239"/>
    <lineage>
        <taxon>Bacteria</taxon>
        <taxon>Bacillati</taxon>
        <taxon>Actinomycetota</taxon>
        <taxon>Actinomycetes</taxon>
        <taxon>Kitasatosporales</taxon>
        <taxon>Streptomycetaceae</taxon>
        <taxon>Streptomyces</taxon>
    </lineage>
</organism>
<evidence type="ECO:0000259" key="5">
    <source>
        <dbReference type="Pfam" id="PF00296"/>
    </source>
</evidence>
<dbReference type="SUPFAM" id="SSF51679">
    <property type="entry name" value="Bacterial luciferase-like"/>
    <property type="match status" value="1"/>
</dbReference>
<dbReference type="Gene3D" id="3.20.20.30">
    <property type="entry name" value="Luciferase-like domain"/>
    <property type="match status" value="1"/>
</dbReference>
<keyword evidence="2" id="KW-0288">FMN</keyword>
<dbReference type="EMBL" id="JBHRWR010000009">
    <property type="protein sequence ID" value="MFC3574148.1"/>
    <property type="molecule type" value="Genomic_DNA"/>
</dbReference>
<comment type="caution">
    <text evidence="6">The sequence shown here is derived from an EMBL/GenBank/DDBJ whole genome shotgun (WGS) entry which is preliminary data.</text>
</comment>
<dbReference type="RefSeq" id="WP_310770319.1">
    <property type="nucleotide sequence ID" value="NZ_JBHRWR010000009.1"/>
</dbReference>
<evidence type="ECO:0000313" key="6">
    <source>
        <dbReference type="EMBL" id="MFC3574148.1"/>
    </source>
</evidence>
<dbReference type="Pfam" id="PF00296">
    <property type="entry name" value="Bac_luciferase"/>
    <property type="match status" value="1"/>
</dbReference>
<dbReference type="InterPro" id="IPR036661">
    <property type="entry name" value="Luciferase-like_sf"/>
</dbReference>